<reference evidence="2 3" key="1">
    <citation type="submission" date="2014-04" db="EMBL/GenBank/DDBJ databases">
        <authorList>
            <consortium name="DOE Joint Genome Institute"/>
            <person name="Kuo A."/>
            <person name="Kohler A."/>
            <person name="Jargeat P."/>
            <person name="Nagy L.G."/>
            <person name="Floudas D."/>
            <person name="Copeland A."/>
            <person name="Barry K.W."/>
            <person name="Cichocki N."/>
            <person name="Veneault-Fourrey C."/>
            <person name="LaButti K."/>
            <person name="Lindquist E.A."/>
            <person name="Lipzen A."/>
            <person name="Lundell T."/>
            <person name="Morin E."/>
            <person name="Murat C."/>
            <person name="Sun H."/>
            <person name="Tunlid A."/>
            <person name="Henrissat B."/>
            <person name="Grigoriev I.V."/>
            <person name="Hibbett D.S."/>
            <person name="Martin F."/>
            <person name="Nordberg H.P."/>
            <person name="Cantor M.N."/>
            <person name="Hua S.X."/>
        </authorList>
    </citation>
    <scope>NUCLEOTIDE SEQUENCE [LARGE SCALE GENOMIC DNA]</scope>
    <source>
        <strain evidence="2 3">Ve08.2h10</strain>
    </source>
</reference>
<reference evidence="3" key="2">
    <citation type="submission" date="2015-01" db="EMBL/GenBank/DDBJ databases">
        <title>Evolutionary Origins and Diversification of the Mycorrhizal Mutualists.</title>
        <authorList>
            <consortium name="DOE Joint Genome Institute"/>
            <consortium name="Mycorrhizal Genomics Consortium"/>
            <person name="Kohler A."/>
            <person name="Kuo A."/>
            <person name="Nagy L.G."/>
            <person name="Floudas D."/>
            <person name="Copeland A."/>
            <person name="Barry K.W."/>
            <person name="Cichocki N."/>
            <person name="Veneault-Fourrey C."/>
            <person name="LaButti K."/>
            <person name="Lindquist E.A."/>
            <person name="Lipzen A."/>
            <person name="Lundell T."/>
            <person name="Morin E."/>
            <person name="Murat C."/>
            <person name="Riley R."/>
            <person name="Ohm R."/>
            <person name="Sun H."/>
            <person name="Tunlid A."/>
            <person name="Henrissat B."/>
            <person name="Grigoriev I.V."/>
            <person name="Hibbett D.S."/>
            <person name="Martin F."/>
        </authorList>
    </citation>
    <scope>NUCLEOTIDE SEQUENCE [LARGE SCALE GENOMIC DNA]</scope>
    <source>
        <strain evidence="3">Ve08.2h10</strain>
    </source>
</reference>
<evidence type="ECO:0000313" key="2">
    <source>
        <dbReference type="EMBL" id="KIK92019.1"/>
    </source>
</evidence>
<name>A0A0D0DZ03_9AGAM</name>
<sequence>MRSLLTRLLPKSSLNPNRIHSPPLTKNQEKAFKVPLIEVMQRRQTEAGASWPQNLRIEPIMSKRAIGKAPKPFRAMLKKMLTER</sequence>
<evidence type="ECO:0000256" key="1">
    <source>
        <dbReference type="SAM" id="MobiDB-lite"/>
    </source>
</evidence>
<accession>A0A0D0DZ03</accession>
<proteinExistence type="predicted"/>
<dbReference type="EMBL" id="KN825324">
    <property type="protein sequence ID" value="KIK92019.1"/>
    <property type="molecule type" value="Genomic_DNA"/>
</dbReference>
<protein>
    <submittedName>
        <fullName evidence="2">Uncharacterized protein</fullName>
    </submittedName>
</protein>
<dbReference type="HOGENOM" id="CLU_162139_0_0_1"/>
<gene>
    <name evidence="2" type="ORF">PAXRUDRAFT_830351</name>
</gene>
<feature type="region of interest" description="Disordered" evidence="1">
    <location>
        <begin position="1"/>
        <end position="27"/>
    </location>
</feature>
<dbReference type="Proteomes" id="UP000054538">
    <property type="component" value="Unassembled WGS sequence"/>
</dbReference>
<organism evidence="2 3">
    <name type="scientific">Paxillus rubicundulus Ve08.2h10</name>
    <dbReference type="NCBI Taxonomy" id="930991"/>
    <lineage>
        <taxon>Eukaryota</taxon>
        <taxon>Fungi</taxon>
        <taxon>Dikarya</taxon>
        <taxon>Basidiomycota</taxon>
        <taxon>Agaricomycotina</taxon>
        <taxon>Agaricomycetes</taxon>
        <taxon>Agaricomycetidae</taxon>
        <taxon>Boletales</taxon>
        <taxon>Paxilineae</taxon>
        <taxon>Paxillaceae</taxon>
        <taxon>Paxillus</taxon>
    </lineage>
</organism>
<evidence type="ECO:0000313" key="3">
    <source>
        <dbReference type="Proteomes" id="UP000054538"/>
    </source>
</evidence>
<dbReference type="OrthoDB" id="3237970at2759"/>
<keyword evidence="3" id="KW-1185">Reference proteome</keyword>
<dbReference type="AlphaFoldDB" id="A0A0D0DZ03"/>
<dbReference type="InParanoid" id="A0A0D0DZ03"/>